<evidence type="ECO:0000313" key="1">
    <source>
        <dbReference type="EMBL" id="KQK11744.1"/>
    </source>
</evidence>
<dbReference type="EnsemblPlants" id="KQK11744">
    <property type="protein sequence ID" value="KQK11744"/>
    <property type="gene ID" value="BRADI_2g62063v3"/>
</dbReference>
<gene>
    <name evidence="1" type="ORF">BRADI_2g62063v3</name>
</gene>
<evidence type="ECO:0000313" key="3">
    <source>
        <dbReference type="Proteomes" id="UP000008810"/>
    </source>
</evidence>
<keyword evidence="3" id="KW-1185">Reference proteome</keyword>
<organism evidence="1">
    <name type="scientific">Brachypodium distachyon</name>
    <name type="common">Purple false brome</name>
    <name type="synonym">Trachynia distachya</name>
    <dbReference type="NCBI Taxonomy" id="15368"/>
    <lineage>
        <taxon>Eukaryota</taxon>
        <taxon>Viridiplantae</taxon>
        <taxon>Streptophyta</taxon>
        <taxon>Embryophyta</taxon>
        <taxon>Tracheophyta</taxon>
        <taxon>Spermatophyta</taxon>
        <taxon>Magnoliopsida</taxon>
        <taxon>Liliopsida</taxon>
        <taxon>Poales</taxon>
        <taxon>Poaceae</taxon>
        <taxon>BOP clade</taxon>
        <taxon>Pooideae</taxon>
        <taxon>Stipodae</taxon>
        <taxon>Brachypodieae</taxon>
        <taxon>Brachypodium</taxon>
    </lineage>
</organism>
<dbReference type="InParanoid" id="A0A0Q3GKS9"/>
<sequence>MAKSNRYELKYLEMEPPKLCFLTHLSPRSKKECKTLKIEMQVQHLIQQLVGHSHTADFPSLEFYRCKY</sequence>
<reference evidence="2" key="3">
    <citation type="submission" date="2018-08" db="UniProtKB">
        <authorList>
            <consortium name="EnsemblPlants"/>
        </authorList>
    </citation>
    <scope>IDENTIFICATION</scope>
    <source>
        <strain evidence="2">cv. Bd21</strain>
    </source>
</reference>
<dbReference type="EMBL" id="CM000881">
    <property type="protein sequence ID" value="KQK11744.1"/>
    <property type="molecule type" value="Genomic_DNA"/>
</dbReference>
<reference evidence="1" key="2">
    <citation type="submission" date="2017-06" db="EMBL/GenBank/DDBJ databases">
        <title>WGS assembly of Brachypodium distachyon.</title>
        <authorList>
            <consortium name="The International Brachypodium Initiative"/>
            <person name="Lucas S."/>
            <person name="Harmon-Smith M."/>
            <person name="Lail K."/>
            <person name="Tice H."/>
            <person name="Grimwood J."/>
            <person name="Bruce D."/>
            <person name="Barry K."/>
            <person name="Shu S."/>
            <person name="Lindquist E."/>
            <person name="Wang M."/>
            <person name="Pitluck S."/>
            <person name="Vogel J.P."/>
            <person name="Garvin D.F."/>
            <person name="Mockler T.C."/>
            <person name="Schmutz J."/>
            <person name="Rokhsar D."/>
            <person name="Bevan M.W."/>
        </authorList>
    </citation>
    <scope>NUCLEOTIDE SEQUENCE</scope>
    <source>
        <strain evidence="1">Bd21</strain>
    </source>
</reference>
<dbReference type="Proteomes" id="UP000008810">
    <property type="component" value="Chromosome 2"/>
</dbReference>
<reference evidence="1 2" key="1">
    <citation type="journal article" date="2010" name="Nature">
        <title>Genome sequencing and analysis of the model grass Brachypodium distachyon.</title>
        <authorList>
            <consortium name="International Brachypodium Initiative"/>
        </authorList>
    </citation>
    <scope>NUCLEOTIDE SEQUENCE [LARGE SCALE GENOMIC DNA]</scope>
    <source>
        <strain evidence="1 2">Bd21</strain>
    </source>
</reference>
<evidence type="ECO:0000313" key="2">
    <source>
        <dbReference type="EnsemblPlants" id="KQK11744"/>
    </source>
</evidence>
<protein>
    <submittedName>
        <fullName evidence="1 2">Uncharacterized protein</fullName>
    </submittedName>
</protein>
<dbReference type="AlphaFoldDB" id="A0A0Q3GKS9"/>
<dbReference type="Gramene" id="KQK11744">
    <property type="protein sequence ID" value="KQK11744"/>
    <property type="gene ID" value="BRADI_2g62063v3"/>
</dbReference>
<accession>A0A0Q3GKS9</accession>
<proteinExistence type="predicted"/>
<name>A0A0Q3GKS9_BRADI</name>